<feature type="region of interest" description="Disordered" evidence="1">
    <location>
        <begin position="130"/>
        <end position="156"/>
    </location>
</feature>
<protein>
    <submittedName>
        <fullName evidence="2">Predicted protein</fullName>
    </submittedName>
</protein>
<dbReference type="Proteomes" id="UP000006671">
    <property type="component" value="Unassembled WGS sequence"/>
</dbReference>
<dbReference type="InParanoid" id="D2VTU8"/>
<feature type="region of interest" description="Disordered" evidence="1">
    <location>
        <begin position="536"/>
        <end position="567"/>
    </location>
</feature>
<dbReference type="VEuPathDB" id="AmoebaDB:NAEGRDRAFT_59203"/>
<feature type="region of interest" description="Disordered" evidence="1">
    <location>
        <begin position="30"/>
        <end position="56"/>
    </location>
</feature>
<sequence>MVQEKHYLLPLSNNISNKNIQQPIHEGMNRQQLPFTPPSSSSSLPVDTHEQSSTGFDKTCENVHETVPHHQHSLKEMGENEISHFENMIGSLSPEKKQSLIYSILQHQFQDQNQIVSMLMEELPLPTTSTDVNNLASSSPPLSSSLDSNNLMMMNSESNHHHHSNVLLMSNNSNNSNGNRGAEFQSITPLEELWFRSMNNCSSSPPINYNNNYNNNWMFDGSSGKVSCSLPNNYQIGGGLIFSNIDDNEPQQQQFNNRHHYEHNNIKQQQEEYMMIGKSFPPSNASSVHLQKLMQVYHQQKQQELNQQQAPWTNNQIILGGAVGEQHNIVNTLNKSQLLPNPTTTNCNEKANPEKGLLANEAHLGFDIAPSQNITSTTYQRGSSSLLSQHLKDSMSNNGTTTCLNESFTNNVHGGVQHGCIVGGTRDANGSSLLLASNLPREKLMNQQQPPIFSQTHLPQYENMVTDLIQHQLSSSPSTTPPSGHEFNATTSRTMDCVGNESFSFNNKSTGELIIPSCQPYVSSFSSFTKVARPTKDAEANLSKSNSGPNNVPNNKKETQPPSFFTSSNTIIGAVSTRISNSPPILTPSSSLASSALITGDSKIYNSNTLNSSNVPSINSSQLISSSSVGSTTNIQQEQQQNNLSGLHLNRNSQQEEQSYNNITTSGNSQINRNPPHHAAVMNNNPSLPTSNSTSYQQTSPTSSQIQHQQNYLLPQQHLHQSLPQNNLQQSSFINGASVMNGFPNYQPNNLQTSGHIDAPQQPSSTFTSQQQQFQTMRSSTRESQAKESDDEPYLPKQFSVLPPSSKRRMKRKTDQTSRSTTVANVPSNTISSLNSTLLKKMTVDMYYDITSAGHPFLPREDLENLSVNDDQRTNLAFMFSLQTLCYQRFGLTKQAHDSFEKAKNLVLFNPSDPNLFNTACTYVNLALYCNSSGDPENANKFSRILDYNILRDDSFRDSQNPEQLKALTQMKKISDISGGSGYYGDDRGLNDVSKFILSIYQYSTGGERPVPTEMMQIARQPLNMDTLPEYLSLLDCVMKMMLIYESKGLHFSESQKKMTKYLYYGLSYGMKILLLKLCGFKGPELEEAAEKITLLCRTPTFTFAPTFLIQPVGLALDVHCEMLKEIDQGERSNVEEFKIAKLLRNDIESLRFLTSRYPELCANFNPSLDLAESLLEKKGRSLSRFLDADIYSSNSGGVTIIEDELKVIEGQIKESAKTKRKSREDESTNDNFGNTPNTTTSTDLNSNPHNMQPPNSFIPIISEEFPKNYGFDPLAFLSEEDYELLFGEDQKSVTTDYY</sequence>
<reference evidence="2 3" key="1">
    <citation type="journal article" date="2010" name="Cell">
        <title>The genome of Naegleria gruberi illuminates early eukaryotic versatility.</title>
        <authorList>
            <person name="Fritz-Laylin L.K."/>
            <person name="Prochnik S.E."/>
            <person name="Ginger M.L."/>
            <person name="Dacks J.B."/>
            <person name="Carpenter M.L."/>
            <person name="Field M.C."/>
            <person name="Kuo A."/>
            <person name="Paredez A."/>
            <person name="Chapman J."/>
            <person name="Pham J."/>
            <person name="Shu S."/>
            <person name="Neupane R."/>
            <person name="Cipriano M."/>
            <person name="Mancuso J."/>
            <person name="Tu H."/>
            <person name="Salamov A."/>
            <person name="Lindquist E."/>
            <person name="Shapiro H."/>
            <person name="Lucas S."/>
            <person name="Grigoriev I.V."/>
            <person name="Cande W.Z."/>
            <person name="Fulton C."/>
            <person name="Rokhsar D.S."/>
            <person name="Dawson S.C."/>
        </authorList>
    </citation>
    <scope>NUCLEOTIDE SEQUENCE [LARGE SCALE GENOMIC DNA]</scope>
    <source>
        <strain evidence="2 3">NEG-M</strain>
    </source>
</reference>
<dbReference type="GeneID" id="8854264"/>
<feature type="compositionally biased region" description="Polar residues" evidence="1">
    <location>
        <begin position="744"/>
        <end position="755"/>
    </location>
</feature>
<feature type="compositionally biased region" description="Low complexity" evidence="1">
    <location>
        <begin position="760"/>
        <end position="779"/>
    </location>
</feature>
<accession>D2VTU8</accession>
<feature type="compositionally biased region" description="Polar residues" evidence="1">
    <location>
        <begin position="817"/>
        <end position="827"/>
    </location>
</feature>
<evidence type="ECO:0000313" key="3">
    <source>
        <dbReference type="Proteomes" id="UP000006671"/>
    </source>
</evidence>
<feature type="region of interest" description="Disordered" evidence="1">
    <location>
        <begin position="621"/>
        <end position="640"/>
    </location>
</feature>
<feature type="compositionally biased region" description="Low complexity" evidence="1">
    <location>
        <begin position="133"/>
        <end position="156"/>
    </location>
</feature>
<proteinExistence type="predicted"/>
<organism evidence="3">
    <name type="scientific">Naegleria gruberi</name>
    <name type="common">Amoeba</name>
    <dbReference type="NCBI Taxonomy" id="5762"/>
    <lineage>
        <taxon>Eukaryota</taxon>
        <taxon>Discoba</taxon>
        <taxon>Heterolobosea</taxon>
        <taxon>Tetramitia</taxon>
        <taxon>Eutetramitia</taxon>
        <taxon>Vahlkampfiidae</taxon>
        <taxon>Naegleria</taxon>
    </lineage>
</organism>
<feature type="compositionally biased region" description="Polar residues" evidence="1">
    <location>
        <begin position="542"/>
        <end position="567"/>
    </location>
</feature>
<feature type="region of interest" description="Disordered" evidence="1">
    <location>
        <begin position="1215"/>
        <end position="1253"/>
    </location>
</feature>
<feature type="region of interest" description="Disordered" evidence="1">
    <location>
        <begin position="739"/>
        <end position="827"/>
    </location>
</feature>
<feature type="compositionally biased region" description="Basic and acidic residues" evidence="1">
    <location>
        <begin position="1215"/>
        <end position="1227"/>
    </location>
</feature>
<dbReference type="OrthoDB" id="10463000at2759"/>
<gene>
    <name evidence="2" type="ORF">NAEGRDRAFT_59203</name>
</gene>
<feature type="compositionally biased region" description="Low complexity" evidence="1">
    <location>
        <begin position="683"/>
        <end position="709"/>
    </location>
</feature>
<dbReference type="KEGG" id="ngr:NAEGRDRAFT_59203"/>
<name>D2VTU8_NAEGR</name>
<keyword evidence="3" id="KW-1185">Reference proteome</keyword>
<dbReference type="RefSeq" id="XP_002672459.1">
    <property type="nucleotide sequence ID" value="XM_002672413.1"/>
</dbReference>
<evidence type="ECO:0000313" key="2">
    <source>
        <dbReference type="EMBL" id="EFC39715.1"/>
    </source>
</evidence>
<feature type="region of interest" description="Disordered" evidence="1">
    <location>
        <begin position="653"/>
        <end position="709"/>
    </location>
</feature>
<evidence type="ECO:0000256" key="1">
    <source>
        <dbReference type="SAM" id="MobiDB-lite"/>
    </source>
</evidence>
<feature type="compositionally biased region" description="Polar residues" evidence="1">
    <location>
        <begin position="1230"/>
        <end position="1253"/>
    </location>
</feature>
<dbReference type="EMBL" id="GG738897">
    <property type="protein sequence ID" value="EFC39715.1"/>
    <property type="molecule type" value="Genomic_DNA"/>
</dbReference>
<feature type="compositionally biased region" description="Polar residues" evidence="1">
    <location>
        <begin position="653"/>
        <end position="673"/>
    </location>
</feature>